<dbReference type="PRINTS" id="PR00405">
    <property type="entry name" value="REVINTRACTNG"/>
</dbReference>
<dbReference type="CDD" id="cd08831">
    <property type="entry name" value="ArfGap_ArfGap2_3_like"/>
    <property type="match status" value="1"/>
</dbReference>
<dbReference type="SMART" id="SM00105">
    <property type="entry name" value="ArfGap"/>
    <property type="match status" value="1"/>
</dbReference>
<dbReference type="InterPro" id="IPR037278">
    <property type="entry name" value="ARFGAP/RecO"/>
</dbReference>
<dbReference type="Proteomes" id="UP000489600">
    <property type="component" value="Unassembled WGS sequence"/>
</dbReference>
<dbReference type="SUPFAM" id="SSF57863">
    <property type="entry name" value="ArfGap/RecO-like zinc finger"/>
    <property type="match status" value="1"/>
</dbReference>
<evidence type="ECO:0000259" key="6">
    <source>
        <dbReference type="PROSITE" id="PS50115"/>
    </source>
</evidence>
<proteinExistence type="predicted"/>
<evidence type="ECO:0000256" key="1">
    <source>
        <dbReference type="ARBA" id="ARBA00022468"/>
    </source>
</evidence>
<evidence type="ECO:0000313" key="8">
    <source>
        <dbReference type="Proteomes" id="UP000489600"/>
    </source>
</evidence>
<dbReference type="EMBL" id="CABITT030000001">
    <property type="protein sequence ID" value="VVA92781.1"/>
    <property type="molecule type" value="Genomic_DNA"/>
</dbReference>
<evidence type="ECO:0000256" key="5">
    <source>
        <dbReference type="PROSITE-ProRule" id="PRU00288"/>
    </source>
</evidence>
<keyword evidence="3 5" id="KW-0863">Zinc-finger</keyword>
<keyword evidence="2" id="KW-0479">Metal-binding</keyword>
<name>A0A565ATQ8_9BRAS</name>
<dbReference type="GO" id="GO:0000139">
    <property type="term" value="C:Golgi membrane"/>
    <property type="evidence" value="ECO:0007669"/>
    <property type="project" value="GOC"/>
</dbReference>
<evidence type="ECO:0000256" key="4">
    <source>
        <dbReference type="ARBA" id="ARBA00022833"/>
    </source>
</evidence>
<dbReference type="AlphaFoldDB" id="A0A565ATQ8"/>
<dbReference type="PANTHER" id="PTHR45686">
    <property type="entry name" value="ADP-RIBOSYLATION FACTOR GTPASE ACTIVATING PROTEIN 3, ISOFORM H-RELATED"/>
    <property type="match status" value="1"/>
</dbReference>
<accession>A0A565ATQ8</accession>
<dbReference type="GO" id="GO:0005096">
    <property type="term" value="F:GTPase activator activity"/>
    <property type="evidence" value="ECO:0007669"/>
    <property type="project" value="UniProtKB-KW"/>
</dbReference>
<organism evidence="7 8">
    <name type="scientific">Arabis nemorensis</name>
    <dbReference type="NCBI Taxonomy" id="586526"/>
    <lineage>
        <taxon>Eukaryota</taxon>
        <taxon>Viridiplantae</taxon>
        <taxon>Streptophyta</taxon>
        <taxon>Embryophyta</taxon>
        <taxon>Tracheophyta</taxon>
        <taxon>Spermatophyta</taxon>
        <taxon>Magnoliopsida</taxon>
        <taxon>eudicotyledons</taxon>
        <taxon>Gunneridae</taxon>
        <taxon>Pentapetalae</taxon>
        <taxon>rosids</taxon>
        <taxon>malvids</taxon>
        <taxon>Brassicales</taxon>
        <taxon>Brassicaceae</taxon>
        <taxon>Arabideae</taxon>
        <taxon>Arabis</taxon>
    </lineage>
</organism>
<protein>
    <recommendedName>
        <fullName evidence="6">Arf-GAP domain-containing protein</fullName>
    </recommendedName>
</protein>
<keyword evidence="8" id="KW-1185">Reference proteome</keyword>
<reference evidence="7" key="1">
    <citation type="submission" date="2019-07" db="EMBL/GenBank/DDBJ databases">
        <authorList>
            <person name="Dittberner H."/>
        </authorList>
    </citation>
    <scope>NUCLEOTIDE SEQUENCE [LARGE SCALE GENOMIC DNA]</scope>
</reference>
<dbReference type="GO" id="GO:0048205">
    <property type="term" value="P:COPI coating of Golgi vesicle"/>
    <property type="evidence" value="ECO:0007669"/>
    <property type="project" value="TreeGrafter"/>
</dbReference>
<dbReference type="OrthoDB" id="10266696at2759"/>
<evidence type="ECO:0000313" key="7">
    <source>
        <dbReference type="EMBL" id="VVA92781.1"/>
    </source>
</evidence>
<dbReference type="InterPro" id="IPR001164">
    <property type="entry name" value="ArfGAP_dom"/>
</dbReference>
<keyword evidence="4" id="KW-0862">Zinc</keyword>
<dbReference type="PANTHER" id="PTHR45686:SF11">
    <property type="entry name" value="ADP-RIBOSYLATION FACTOR GTPASE-ACTIVATING PROTEIN AGD8-RELATED"/>
    <property type="match status" value="1"/>
</dbReference>
<dbReference type="GO" id="GO:0008270">
    <property type="term" value="F:zinc ion binding"/>
    <property type="evidence" value="ECO:0007669"/>
    <property type="project" value="UniProtKB-KW"/>
</dbReference>
<dbReference type="Pfam" id="PF01412">
    <property type="entry name" value="ArfGap"/>
    <property type="match status" value="1"/>
</dbReference>
<feature type="domain" description="Arf-GAP" evidence="6">
    <location>
        <begin position="11"/>
        <end position="78"/>
    </location>
</feature>
<keyword evidence="1" id="KW-0343">GTPase activation</keyword>
<dbReference type="Gene3D" id="1.10.220.150">
    <property type="entry name" value="Arf GTPase activating protein"/>
    <property type="match status" value="1"/>
</dbReference>
<evidence type="ECO:0000256" key="3">
    <source>
        <dbReference type="ARBA" id="ARBA00022771"/>
    </source>
</evidence>
<comment type="caution">
    <text evidence="7">The sequence shown here is derived from an EMBL/GenBank/DDBJ whole genome shotgun (WGS) entry which is preliminary data.</text>
</comment>
<dbReference type="PROSITE" id="PS50115">
    <property type="entry name" value="ARFGAP"/>
    <property type="match status" value="1"/>
</dbReference>
<gene>
    <name evidence="7" type="ORF">ANE_LOCUS3226</name>
</gene>
<dbReference type="InterPro" id="IPR038508">
    <property type="entry name" value="ArfGAP_dom_sf"/>
</dbReference>
<evidence type="ECO:0000256" key="2">
    <source>
        <dbReference type="ARBA" id="ARBA00022723"/>
    </source>
</evidence>
<sequence>MATSENLTDKNLVLTKLKAKPENKECFDCSAKNPTWASITYGVFLCIDCATTHRSFGVHISFVRSTNLDSWSPEQLRA</sequence>